<dbReference type="Gene3D" id="3.40.50.1820">
    <property type="entry name" value="alpha/beta hydrolase"/>
    <property type="match status" value="1"/>
</dbReference>
<dbReference type="Proteomes" id="UP001215712">
    <property type="component" value="Unassembled WGS sequence"/>
</dbReference>
<organism evidence="1 2">
    <name type="scientific">Penicillium malachiteum</name>
    <dbReference type="NCBI Taxonomy" id="1324776"/>
    <lineage>
        <taxon>Eukaryota</taxon>
        <taxon>Fungi</taxon>
        <taxon>Dikarya</taxon>
        <taxon>Ascomycota</taxon>
        <taxon>Pezizomycotina</taxon>
        <taxon>Eurotiomycetes</taxon>
        <taxon>Eurotiomycetidae</taxon>
        <taxon>Eurotiales</taxon>
        <taxon>Aspergillaceae</taxon>
        <taxon>Penicillium</taxon>
    </lineage>
</organism>
<reference evidence="1" key="1">
    <citation type="journal article" date="2023" name="IMA Fungus">
        <title>Comparative genomic study of the Penicillium genus elucidates a diverse pangenome and 15 lateral gene transfer events.</title>
        <authorList>
            <person name="Petersen C."/>
            <person name="Sorensen T."/>
            <person name="Nielsen M.R."/>
            <person name="Sondergaard T.E."/>
            <person name="Sorensen J.L."/>
            <person name="Fitzpatrick D.A."/>
            <person name="Frisvad J.C."/>
            <person name="Nielsen K.L."/>
        </authorList>
    </citation>
    <scope>NUCLEOTIDE SEQUENCE</scope>
    <source>
        <strain evidence="1">IBT 17514</strain>
    </source>
</reference>
<dbReference type="GO" id="GO:0072330">
    <property type="term" value="P:monocarboxylic acid biosynthetic process"/>
    <property type="evidence" value="ECO:0007669"/>
    <property type="project" value="UniProtKB-ARBA"/>
</dbReference>
<dbReference type="GO" id="GO:0017000">
    <property type="term" value="P:antibiotic biosynthetic process"/>
    <property type="evidence" value="ECO:0007669"/>
    <property type="project" value="UniProtKB-ARBA"/>
</dbReference>
<dbReference type="AlphaFoldDB" id="A0AAD6HME7"/>
<keyword evidence="2" id="KW-1185">Reference proteome</keyword>
<accession>A0AAD6HME7</accession>
<evidence type="ECO:0000313" key="2">
    <source>
        <dbReference type="Proteomes" id="UP001215712"/>
    </source>
</evidence>
<reference evidence="1" key="2">
    <citation type="submission" date="2023-01" db="EMBL/GenBank/DDBJ databases">
        <authorList>
            <person name="Petersen C."/>
        </authorList>
    </citation>
    <scope>NUCLEOTIDE SEQUENCE</scope>
    <source>
        <strain evidence="1">IBT 17514</strain>
    </source>
</reference>
<comment type="caution">
    <text evidence="1">The sequence shown here is derived from an EMBL/GenBank/DDBJ whole genome shotgun (WGS) entry which is preliminary data.</text>
</comment>
<sequence length="485" mass="53687">MRPLIFNSQLGICLLRQTKFKARKLVTGIRFLSTSHEETFLLPIGNSGTVSLSVTRLTAAKDNDSSRSNVILYLPPGPLFKGLNSDEHAIQNQLNSHSWSDSSTSLEKKLSNFAYSCPQHALASMTSATVVTLNYRLGRSETESASSTTTESTSKCPEPVTFHQYPTPIHDTLAGFDWIRSNLRPEKLGVFGSHIGGSLALMLALTEAKSVHSVAAVQPICDWPGLDEYCKPDNEADISAKLRSRQRKSTRRKGSAPPDLVPLLQAREQYFSSFERCFDAFASPILFLRSPGRDVPKSFPTYLTGPEYPVPVLRRPRTLTAAERQASSEGSVWDMDVYPGSDADEDLDFDSVGPVRRRKALSRWPPYGLDYGLSGQTWSGPDQGIGRLKMTLPWVRVFLEDSKGESSGDSLSGKLQGNKDALVRDTVLAQQGEEMVSVMRRACFWGREKGFGERRVTLASVNESLGEQVGRYFEDVFKDLGLNDD</sequence>
<proteinExistence type="predicted"/>
<protein>
    <recommendedName>
        <fullName evidence="3">Alpha/beta hydrolase fold-3 domain-containing protein</fullName>
    </recommendedName>
</protein>
<dbReference type="SUPFAM" id="SSF53474">
    <property type="entry name" value="alpha/beta-Hydrolases"/>
    <property type="match status" value="1"/>
</dbReference>
<dbReference type="EMBL" id="JAQJAN010000006">
    <property type="protein sequence ID" value="KAJ5727265.1"/>
    <property type="molecule type" value="Genomic_DNA"/>
</dbReference>
<evidence type="ECO:0000313" key="1">
    <source>
        <dbReference type="EMBL" id="KAJ5727265.1"/>
    </source>
</evidence>
<name>A0AAD6HME7_9EURO</name>
<gene>
    <name evidence="1" type="ORF">N7493_005085</name>
</gene>
<dbReference type="InterPro" id="IPR029058">
    <property type="entry name" value="AB_hydrolase_fold"/>
</dbReference>
<evidence type="ECO:0008006" key="3">
    <source>
        <dbReference type="Google" id="ProtNLM"/>
    </source>
</evidence>